<dbReference type="Gramene" id="Pp3c1_39400V3.2">
    <property type="protein sequence ID" value="Pp3c1_39400V3.2"/>
    <property type="gene ID" value="Pp3c1_39400"/>
</dbReference>
<dbReference type="InParanoid" id="A0A2K1LBI8"/>
<dbReference type="EMBL" id="ABEU02000001">
    <property type="protein sequence ID" value="PNR63395.1"/>
    <property type="molecule type" value="Genomic_DNA"/>
</dbReference>
<dbReference type="EnsemblPlants" id="Pp3c1_39400V3.1">
    <property type="protein sequence ID" value="Pp3c1_39400V3.1"/>
    <property type="gene ID" value="Pp3c1_39400"/>
</dbReference>
<sequence>MWYLLPSLKPVGKGLNWMCGITIGRQNVQAENRRNRSCSPNLRVSIVYCWSGAVNKEGSPVISCSCIDAFVTSMTC</sequence>
<reference evidence="2" key="3">
    <citation type="submission" date="2020-12" db="UniProtKB">
        <authorList>
            <consortium name="EnsemblPlants"/>
        </authorList>
    </citation>
    <scope>IDENTIFICATION</scope>
</reference>
<dbReference type="EnsemblPlants" id="Pp3c1_39400V3.2">
    <property type="protein sequence ID" value="Pp3c1_39400V3.2"/>
    <property type="gene ID" value="Pp3c1_39400"/>
</dbReference>
<evidence type="ECO:0000313" key="2">
    <source>
        <dbReference type="EnsemblPlants" id="Pp3c1_39400V3.1"/>
    </source>
</evidence>
<evidence type="ECO:0000313" key="1">
    <source>
        <dbReference type="EMBL" id="PNR63395.1"/>
    </source>
</evidence>
<protein>
    <submittedName>
        <fullName evidence="1 2">Uncharacterized protein</fullName>
    </submittedName>
</protein>
<dbReference type="Gramene" id="Pp3c1_39400V3.1">
    <property type="protein sequence ID" value="Pp3c1_39400V3.1"/>
    <property type="gene ID" value="Pp3c1_39400"/>
</dbReference>
<organism evidence="1">
    <name type="scientific">Physcomitrium patens</name>
    <name type="common">Spreading-leaved earth moss</name>
    <name type="synonym">Physcomitrella patens</name>
    <dbReference type="NCBI Taxonomy" id="3218"/>
    <lineage>
        <taxon>Eukaryota</taxon>
        <taxon>Viridiplantae</taxon>
        <taxon>Streptophyta</taxon>
        <taxon>Embryophyta</taxon>
        <taxon>Bryophyta</taxon>
        <taxon>Bryophytina</taxon>
        <taxon>Bryopsida</taxon>
        <taxon>Funariidae</taxon>
        <taxon>Funariales</taxon>
        <taxon>Funariaceae</taxon>
        <taxon>Physcomitrium</taxon>
    </lineage>
</organism>
<reference evidence="1 3" key="2">
    <citation type="journal article" date="2018" name="Plant J.">
        <title>The Physcomitrella patens chromosome-scale assembly reveals moss genome structure and evolution.</title>
        <authorList>
            <person name="Lang D."/>
            <person name="Ullrich K.K."/>
            <person name="Murat F."/>
            <person name="Fuchs J."/>
            <person name="Jenkins J."/>
            <person name="Haas F.B."/>
            <person name="Piednoel M."/>
            <person name="Gundlach H."/>
            <person name="Van Bel M."/>
            <person name="Meyberg R."/>
            <person name="Vives C."/>
            <person name="Morata J."/>
            <person name="Symeonidi A."/>
            <person name="Hiss M."/>
            <person name="Muchero W."/>
            <person name="Kamisugi Y."/>
            <person name="Saleh O."/>
            <person name="Blanc G."/>
            <person name="Decker E.L."/>
            <person name="van Gessel N."/>
            <person name="Grimwood J."/>
            <person name="Hayes R.D."/>
            <person name="Graham S.W."/>
            <person name="Gunter L.E."/>
            <person name="McDaniel S.F."/>
            <person name="Hoernstein S.N.W."/>
            <person name="Larsson A."/>
            <person name="Li F.W."/>
            <person name="Perroud P.F."/>
            <person name="Phillips J."/>
            <person name="Ranjan P."/>
            <person name="Rokshar D.S."/>
            <person name="Rothfels C.J."/>
            <person name="Schneider L."/>
            <person name="Shu S."/>
            <person name="Stevenson D.W."/>
            <person name="Thummler F."/>
            <person name="Tillich M."/>
            <person name="Villarreal Aguilar J.C."/>
            <person name="Widiez T."/>
            <person name="Wong G.K."/>
            <person name="Wymore A."/>
            <person name="Zhang Y."/>
            <person name="Zimmer A.D."/>
            <person name="Quatrano R.S."/>
            <person name="Mayer K.F.X."/>
            <person name="Goodstein D."/>
            <person name="Casacuberta J.M."/>
            <person name="Vandepoele K."/>
            <person name="Reski R."/>
            <person name="Cuming A.C."/>
            <person name="Tuskan G.A."/>
            <person name="Maumus F."/>
            <person name="Salse J."/>
            <person name="Schmutz J."/>
            <person name="Rensing S.A."/>
        </authorList>
    </citation>
    <scope>NUCLEOTIDE SEQUENCE [LARGE SCALE GENOMIC DNA]</scope>
    <source>
        <strain evidence="2 3">cv. Gransden 2004</strain>
    </source>
</reference>
<proteinExistence type="predicted"/>
<keyword evidence="3" id="KW-1185">Reference proteome</keyword>
<dbReference type="AlphaFoldDB" id="A0A2K1LBI8"/>
<reference evidence="1 3" key="1">
    <citation type="journal article" date="2008" name="Science">
        <title>The Physcomitrella genome reveals evolutionary insights into the conquest of land by plants.</title>
        <authorList>
            <person name="Rensing S."/>
            <person name="Lang D."/>
            <person name="Zimmer A."/>
            <person name="Terry A."/>
            <person name="Salamov A."/>
            <person name="Shapiro H."/>
            <person name="Nishiyama T."/>
            <person name="Perroud P.-F."/>
            <person name="Lindquist E."/>
            <person name="Kamisugi Y."/>
            <person name="Tanahashi T."/>
            <person name="Sakakibara K."/>
            <person name="Fujita T."/>
            <person name="Oishi K."/>
            <person name="Shin-I T."/>
            <person name="Kuroki Y."/>
            <person name="Toyoda A."/>
            <person name="Suzuki Y."/>
            <person name="Hashimoto A."/>
            <person name="Yamaguchi K."/>
            <person name="Sugano A."/>
            <person name="Kohara Y."/>
            <person name="Fujiyama A."/>
            <person name="Anterola A."/>
            <person name="Aoki S."/>
            <person name="Ashton N."/>
            <person name="Barbazuk W.B."/>
            <person name="Barker E."/>
            <person name="Bennetzen J."/>
            <person name="Bezanilla M."/>
            <person name="Blankenship R."/>
            <person name="Cho S.H."/>
            <person name="Dutcher S."/>
            <person name="Estelle M."/>
            <person name="Fawcett J.A."/>
            <person name="Gundlach H."/>
            <person name="Hanada K."/>
            <person name="Heyl A."/>
            <person name="Hicks K.A."/>
            <person name="Hugh J."/>
            <person name="Lohr M."/>
            <person name="Mayer K."/>
            <person name="Melkozernov A."/>
            <person name="Murata T."/>
            <person name="Nelson D."/>
            <person name="Pils B."/>
            <person name="Prigge M."/>
            <person name="Reiss B."/>
            <person name="Renner T."/>
            <person name="Rombauts S."/>
            <person name="Rushton P."/>
            <person name="Sanderfoot A."/>
            <person name="Schween G."/>
            <person name="Shiu S.-H."/>
            <person name="Stueber K."/>
            <person name="Theodoulou F.L."/>
            <person name="Tu H."/>
            <person name="Van de Peer Y."/>
            <person name="Verrier P.J."/>
            <person name="Waters E."/>
            <person name="Wood A."/>
            <person name="Yang L."/>
            <person name="Cove D."/>
            <person name="Cuming A."/>
            <person name="Hasebe M."/>
            <person name="Lucas S."/>
            <person name="Mishler D.B."/>
            <person name="Reski R."/>
            <person name="Grigoriev I."/>
            <person name="Quatrano R.S."/>
            <person name="Boore J.L."/>
        </authorList>
    </citation>
    <scope>NUCLEOTIDE SEQUENCE [LARGE SCALE GENOMIC DNA]</scope>
    <source>
        <strain evidence="2 3">cv. Gransden 2004</strain>
    </source>
</reference>
<evidence type="ECO:0000313" key="3">
    <source>
        <dbReference type="Proteomes" id="UP000006727"/>
    </source>
</evidence>
<dbReference type="Proteomes" id="UP000006727">
    <property type="component" value="Chromosome 1"/>
</dbReference>
<accession>A0A2K1LBI8</accession>
<gene>
    <name evidence="1" type="ORF">PHYPA_001821</name>
</gene>
<name>A0A2K1LBI8_PHYPA</name>